<dbReference type="EMBL" id="CAUJNA010001113">
    <property type="protein sequence ID" value="CAJ1384406.1"/>
    <property type="molecule type" value="Genomic_DNA"/>
</dbReference>
<evidence type="ECO:0000313" key="1">
    <source>
        <dbReference type="EMBL" id="CAJ1384406.1"/>
    </source>
</evidence>
<dbReference type="AlphaFoldDB" id="A0AA36MYH3"/>
<protein>
    <submittedName>
        <fullName evidence="1">Uncharacterized protein</fullName>
    </submittedName>
</protein>
<dbReference type="Proteomes" id="UP001178507">
    <property type="component" value="Unassembled WGS sequence"/>
</dbReference>
<evidence type="ECO:0000313" key="2">
    <source>
        <dbReference type="Proteomes" id="UP001178507"/>
    </source>
</evidence>
<gene>
    <name evidence="1" type="ORF">EVOR1521_LOCUS11285</name>
</gene>
<keyword evidence="2" id="KW-1185">Reference proteome</keyword>
<comment type="caution">
    <text evidence="1">The sequence shown here is derived from an EMBL/GenBank/DDBJ whole genome shotgun (WGS) entry which is preliminary data.</text>
</comment>
<organism evidence="1 2">
    <name type="scientific">Effrenium voratum</name>
    <dbReference type="NCBI Taxonomy" id="2562239"/>
    <lineage>
        <taxon>Eukaryota</taxon>
        <taxon>Sar</taxon>
        <taxon>Alveolata</taxon>
        <taxon>Dinophyceae</taxon>
        <taxon>Suessiales</taxon>
        <taxon>Symbiodiniaceae</taxon>
        <taxon>Effrenium</taxon>
    </lineage>
</organism>
<sequence length="231" mass="24975">MRQHALHALEILQPPLPRCPGHGHPRQLFKAMARELWQATGAAHWALQAARGVEEFHYAWESVPYTMVSAAGSLRPATRPPIYITSEGSDAPESARSDDFVVPTVESGTTLDAATSSFGPFRLEGATQAGSTKSSSSVPEILGEAEEEQLAEGLTIAAQQRIALQRDYLRAGITTCPAGHKLQERGDRKASCDLCAGNIDKLSLCCDQCHWDVCQDCAALCDIPQSHFPAH</sequence>
<accession>A0AA36MYH3</accession>
<name>A0AA36MYH3_9DINO</name>
<reference evidence="1" key="1">
    <citation type="submission" date="2023-08" db="EMBL/GenBank/DDBJ databases">
        <authorList>
            <person name="Chen Y."/>
            <person name="Shah S."/>
            <person name="Dougan E. K."/>
            <person name="Thang M."/>
            <person name="Chan C."/>
        </authorList>
    </citation>
    <scope>NUCLEOTIDE SEQUENCE</scope>
</reference>
<proteinExistence type="predicted"/>